<gene>
    <name evidence="3" type="ORF">G8R56_003545</name>
</gene>
<dbReference type="Gene3D" id="3.10.20.310">
    <property type="entry name" value="membrane protein fhac"/>
    <property type="match status" value="1"/>
</dbReference>
<dbReference type="InterPro" id="IPR013686">
    <property type="entry name" value="Polypept-transport_assoc_ShlB"/>
</dbReference>
<protein>
    <submittedName>
        <fullName evidence="3">ShlB/FhaC/HecB family hemolysin secretion/activation protein</fullName>
    </submittedName>
</protein>
<dbReference type="GO" id="GO:0098046">
    <property type="term" value="C:type V protein secretion system complex"/>
    <property type="evidence" value="ECO:0007669"/>
    <property type="project" value="TreeGrafter"/>
</dbReference>
<dbReference type="PANTHER" id="PTHR34597">
    <property type="entry name" value="SLR1661 PROTEIN"/>
    <property type="match status" value="1"/>
</dbReference>
<proteinExistence type="predicted"/>
<feature type="region of interest" description="Disordered" evidence="1">
    <location>
        <begin position="44"/>
        <end position="76"/>
    </location>
</feature>
<organism evidence="3">
    <name type="scientific">Salmonella enterica</name>
    <name type="common">Salmonella choleraesuis</name>
    <dbReference type="NCBI Taxonomy" id="28901"/>
    <lineage>
        <taxon>Bacteria</taxon>
        <taxon>Pseudomonadati</taxon>
        <taxon>Pseudomonadota</taxon>
        <taxon>Gammaproteobacteria</taxon>
        <taxon>Enterobacterales</taxon>
        <taxon>Enterobacteriaceae</taxon>
        <taxon>Salmonella</taxon>
    </lineage>
</organism>
<feature type="domain" description="Polypeptide-transport-associated ShlB-type" evidence="2">
    <location>
        <begin position="87"/>
        <end position="164"/>
    </location>
</feature>
<comment type="caution">
    <text evidence="3">The sequence shown here is derived from an EMBL/GenBank/DDBJ whole genome shotgun (WGS) entry which is preliminary data.</text>
</comment>
<sequence>MVRRRGCHSSSDWFRLSPLATLVFVGVGLTSTGASAAFLPPTGAGQLGNQLRQETQTTPPAPSAPSLSLPSGEKGVVRAPDSDARVTLKQVSFAGDVAVQGVTQDAVQEVVSPWLNRPVSFADLQAMADAVTQHYRNRGVILARAILPPQTIKDGVLKIEIIPGKYDNASL</sequence>
<name>A0A759M9Y3_SALER</name>
<dbReference type="PANTHER" id="PTHR34597:SF1">
    <property type="entry name" value="HEME_HEMOPEXIN TRANSPORTER PROTEIN HUXB"/>
    <property type="match status" value="1"/>
</dbReference>
<dbReference type="InterPro" id="IPR051544">
    <property type="entry name" value="TPS_OM_transporter"/>
</dbReference>
<feature type="non-terminal residue" evidence="3">
    <location>
        <position position="171"/>
    </location>
</feature>
<dbReference type="GO" id="GO:0008320">
    <property type="term" value="F:protein transmembrane transporter activity"/>
    <property type="evidence" value="ECO:0007669"/>
    <property type="project" value="TreeGrafter"/>
</dbReference>
<reference evidence="3" key="2">
    <citation type="submission" date="2020-02" db="EMBL/GenBank/DDBJ databases">
        <authorList>
            <consortium name="NCBI Pathogen Detection Project"/>
        </authorList>
    </citation>
    <scope>NUCLEOTIDE SEQUENCE</scope>
    <source>
        <strain evidence="3">MA.CK_97/00003274</strain>
    </source>
</reference>
<dbReference type="AlphaFoldDB" id="A0A759M9Y3"/>
<evidence type="ECO:0000259" key="2">
    <source>
        <dbReference type="Pfam" id="PF08479"/>
    </source>
</evidence>
<dbReference type="GO" id="GO:0046819">
    <property type="term" value="P:protein secretion by the type V secretion system"/>
    <property type="evidence" value="ECO:0007669"/>
    <property type="project" value="TreeGrafter"/>
</dbReference>
<feature type="compositionally biased region" description="Polar residues" evidence="1">
    <location>
        <begin position="47"/>
        <end position="58"/>
    </location>
</feature>
<dbReference type="EMBL" id="DAAXPA010000010">
    <property type="protein sequence ID" value="HAG1965309.1"/>
    <property type="molecule type" value="Genomic_DNA"/>
</dbReference>
<reference evidence="3" key="1">
    <citation type="journal article" date="2018" name="Genome Biol.">
        <title>SKESA: strategic k-mer extension for scrupulous assemblies.</title>
        <authorList>
            <person name="Souvorov A."/>
            <person name="Agarwala R."/>
            <person name="Lipman D.J."/>
        </authorList>
    </citation>
    <scope>NUCLEOTIDE SEQUENCE</scope>
    <source>
        <strain evidence="3">MA.CK_97/00003274</strain>
    </source>
</reference>
<evidence type="ECO:0000313" key="3">
    <source>
        <dbReference type="EMBL" id="HAG1965309.1"/>
    </source>
</evidence>
<dbReference type="Pfam" id="PF08479">
    <property type="entry name" value="POTRA_2"/>
    <property type="match status" value="1"/>
</dbReference>
<accession>A0A759M9Y3</accession>
<evidence type="ECO:0000256" key="1">
    <source>
        <dbReference type="SAM" id="MobiDB-lite"/>
    </source>
</evidence>